<dbReference type="GO" id="GO:0000294">
    <property type="term" value="P:nuclear-transcribed mRNA catabolic process, RNase MRP-dependent"/>
    <property type="evidence" value="ECO:0007669"/>
    <property type="project" value="TreeGrafter"/>
</dbReference>
<evidence type="ECO:0000256" key="1">
    <source>
        <dbReference type="ARBA" id="ARBA00004123"/>
    </source>
</evidence>
<feature type="region of interest" description="Disordered" evidence="4">
    <location>
        <begin position="1"/>
        <end position="74"/>
    </location>
</feature>
<feature type="compositionally biased region" description="Low complexity" evidence="4">
    <location>
        <begin position="52"/>
        <end position="71"/>
    </location>
</feature>
<dbReference type="Gene3D" id="3.30.110.20">
    <property type="entry name" value="Alba-like domain"/>
    <property type="match status" value="1"/>
</dbReference>
<comment type="subcellular location">
    <subcellularLocation>
        <location evidence="1">Nucleus</location>
    </subcellularLocation>
</comment>
<accession>A0AAN6WQ93</accession>
<dbReference type="GO" id="GO:0005655">
    <property type="term" value="C:nucleolar ribonuclease P complex"/>
    <property type="evidence" value="ECO:0007669"/>
    <property type="project" value="InterPro"/>
</dbReference>
<evidence type="ECO:0000313" key="6">
    <source>
        <dbReference type="Proteomes" id="UP001302126"/>
    </source>
</evidence>
<keyword evidence="2" id="KW-0819">tRNA processing</keyword>
<evidence type="ECO:0000256" key="2">
    <source>
        <dbReference type="ARBA" id="ARBA00022694"/>
    </source>
</evidence>
<dbReference type="Pfam" id="PF12328">
    <property type="entry name" value="Rpp20"/>
    <property type="match status" value="1"/>
</dbReference>
<gene>
    <name evidence="5" type="ORF">QBC35DRAFT_272924</name>
</gene>
<dbReference type="InterPro" id="IPR036882">
    <property type="entry name" value="Alba-like_dom_sf"/>
</dbReference>
<dbReference type="AlphaFoldDB" id="A0AAN6WQ93"/>
<feature type="compositionally biased region" description="Polar residues" evidence="4">
    <location>
        <begin position="1"/>
        <end position="22"/>
    </location>
</feature>
<organism evidence="5 6">
    <name type="scientific">Podospora australis</name>
    <dbReference type="NCBI Taxonomy" id="1536484"/>
    <lineage>
        <taxon>Eukaryota</taxon>
        <taxon>Fungi</taxon>
        <taxon>Dikarya</taxon>
        <taxon>Ascomycota</taxon>
        <taxon>Pezizomycotina</taxon>
        <taxon>Sordariomycetes</taxon>
        <taxon>Sordariomycetidae</taxon>
        <taxon>Sordariales</taxon>
        <taxon>Podosporaceae</taxon>
        <taxon>Podospora</taxon>
    </lineage>
</organism>
<dbReference type="InterPro" id="IPR014612">
    <property type="entry name" value="Pop7/Rpp20"/>
</dbReference>
<comment type="caution">
    <text evidence="5">The sequence shown here is derived from an EMBL/GenBank/DDBJ whole genome shotgun (WGS) entry which is preliminary data.</text>
</comment>
<dbReference type="GO" id="GO:0004526">
    <property type="term" value="F:ribonuclease P activity"/>
    <property type="evidence" value="ECO:0007669"/>
    <property type="project" value="TreeGrafter"/>
</dbReference>
<dbReference type="GO" id="GO:0006364">
    <property type="term" value="P:rRNA processing"/>
    <property type="evidence" value="ECO:0007669"/>
    <property type="project" value="TreeGrafter"/>
</dbReference>
<dbReference type="InterPro" id="IPR020241">
    <property type="entry name" value="RNase_P/MRP_Pop7_fungi"/>
</dbReference>
<dbReference type="PANTHER" id="PTHR28256">
    <property type="entry name" value="RIBONUCLEASES P/MRP PROTEIN SUBUNIT POP7"/>
    <property type="match status" value="1"/>
</dbReference>
<evidence type="ECO:0000313" key="5">
    <source>
        <dbReference type="EMBL" id="KAK4186333.1"/>
    </source>
</evidence>
<dbReference type="GO" id="GO:0000172">
    <property type="term" value="C:ribonuclease MRP complex"/>
    <property type="evidence" value="ECO:0007669"/>
    <property type="project" value="InterPro"/>
</dbReference>
<reference evidence="5" key="1">
    <citation type="journal article" date="2023" name="Mol. Phylogenet. Evol.">
        <title>Genome-scale phylogeny and comparative genomics of the fungal order Sordariales.</title>
        <authorList>
            <person name="Hensen N."/>
            <person name="Bonometti L."/>
            <person name="Westerberg I."/>
            <person name="Brannstrom I.O."/>
            <person name="Guillou S."/>
            <person name="Cros-Aarteil S."/>
            <person name="Calhoun S."/>
            <person name="Haridas S."/>
            <person name="Kuo A."/>
            <person name="Mondo S."/>
            <person name="Pangilinan J."/>
            <person name="Riley R."/>
            <person name="LaButti K."/>
            <person name="Andreopoulos B."/>
            <person name="Lipzen A."/>
            <person name="Chen C."/>
            <person name="Yan M."/>
            <person name="Daum C."/>
            <person name="Ng V."/>
            <person name="Clum A."/>
            <person name="Steindorff A."/>
            <person name="Ohm R.A."/>
            <person name="Martin F."/>
            <person name="Silar P."/>
            <person name="Natvig D.O."/>
            <person name="Lalanne C."/>
            <person name="Gautier V."/>
            <person name="Ament-Velasquez S.L."/>
            <person name="Kruys A."/>
            <person name="Hutchinson M.I."/>
            <person name="Powell A.J."/>
            <person name="Barry K."/>
            <person name="Miller A.N."/>
            <person name="Grigoriev I.V."/>
            <person name="Debuchy R."/>
            <person name="Gladieux P."/>
            <person name="Hiltunen Thoren M."/>
            <person name="Johannesson H."/>
        </authorList>
    </citation>
    <scope>NUCLEOTIDE SEQUENCE</scope>
    <source>
        <strain evidence="5">PSN309</strain>
    </source>
</reference>
<dbReference type="GO" id="GO:0034965">
    <property type="term" value="P:intronic box C/D snoRNA processing"/>
    <property type="evidence" value="ECO:0007669"/>
    <property type="project" value="TreeGrafter"/>
</dbReference>
<dbReference type="Proteomes" id="UP001302126">
    <property type="component" value="Unassembled WGS sequence"/>
</dbReference>
<dbReference type="PANTHER" id="PTHR28256:SF1">
    <property type="entry name" value="RIBONUCLEASES P_MRP PROTEIN SUBUNIT POP7"/>
    <property type="match status" value="1"/>
</dbReference>
<name>A0AAN6WQ93_9PEZI</name>
<dbReference type="GO" id="GO:0000171">
    <property type="term" value="F:ribonuclease MRP activity"/>
    <property type="evidence" value="ECO:0007669"/>
    <property type="project" value="TreeGrafter"/>
</dbReference>
<evidence type="ECO:0000256" key="4">
    <source>
        <dbReference type="SAM" id="MobiDB-lite"/>
    </source>
</evidence>
<dbReference type="GO" id="GO:0003723">
    <property type="term" value="F:RNA binding"/>
    <property type="evidence" value="ECO:0007669"/>
    <property type="project" value="TreeGrafter"/>
</dbReference>
<dbReference type="EMBL" id="MU864426">
    <property type="protein sequence ID" value="KAK4186333.1"/>
    <property type="molecule type" value="Genomic_DNA"/>
</dbReference>
<keyword evidence="3" id="KW-0539">Nucleus</keyword>
<protein>
    <submittedName>
        <fullName evidence="5">Rpp20 subunit of nuclear RNase MRP and P-domain-containing protein</fullName>
    </submittedName>
</protein>
<dbReference type="GO" id="GO:0001682">
    <property type="term" value="P:tRNA 5'-leader removal"/>
    <property type="evidence" value="ECO:0007669"/>
    <property type="project" value="InterPro"/>
</dbReference>
<evidence type="ECO:0000256" key="3">
    <source>
        <dbReference type="ARBA" id="ARBA00023242"/>
    </source>
</evidence>
<reference evidence="5" key="2">
    <citation type="submission" date="2023-05" db="EMBL/GenBank/DDBJ databases">
        <authorList>
            <consortium name="Lawrence Berkeley National Laboratory"/>
            <person name="Steindorff A."/>
            <person name="Hensen N."/>
            <person name="Bonometti L."/>
            <person name="Westerberg I."/>
            <person name="Brannstrom I.O."/>
            <person name="Guillou S."/>
            <person name="Cros-Aarteil S."/>
            <person name="Calhoun S."/>
            <person name="Haridas S."/>
            <person name="Kuo A."/>
            <person name="Mondo S."/>
            <person name="Pangilinan J."/>
            <person name="Riley R."/>
            <person name="Labutti K."/>
            <person name="Andreopoulos B."/>
            <person name="Lipzen A."/>
            <person name="Chen C."/>
            <person name="Yanf M."/>
            <person name="Daum C."/>
            <person name="Ng V."/>
            <person name="Clum A."/>
            <person name="Ohm R."/>
            <person name="Martin F."/>
            <person name="Silar P."/>
            <person name="Natvig D."/>
            <person name="Lalanne C."/>
            <person name="Gautier V."/>
            <person name="Ament-Velasquez S.L."/>
            <person name="Kruys A."/>
            <person name="Hutchinson M.I."/>
            <person name="Powell A.J."/>
            <person name="Barry K."/>
            <person name="Miller A.N."/>
            <person name="Grigoriev I.V."/>
            <person name="Debuchy R."/>
            <person name="Gladieux P."/>
            <person name="Thoren M.H."/>
            <person name="Johannesson H."/>
        </authorList>
    </citation>
    <scope>NUCLEOTIDE SEQUENCE</scope>
    <source>
        <strain evidence="5">PSN309</strain>
    </source>
</reference>
<sequence>MATSPTTSADEGAPSSHQQQKPLPNRPENKLAAIPKGSRIHKRPLPIPPPRRTLNTRVVSTSSSSQAADTDGYIPPPRAPYTVIIKVASSASFMSLVKRVRKALESNASRRQKTKGLPLTAQIAALNVQHKNGGRTLAGPIEDALDDVVLIATGRAIQKAVDVGAYFTREQDLTVLARTRTVQAIDDIEMVDEDAEEEDSVRVRQVSCLEVGIRWS</sequence>
<keyword evidence="6" id="KW-1185">Reference proteome</keyword>
<proteinExistence type="predicted"/>
<dbReference type="SUPFAM" id="SSF82704">
    <property type="entry name" value="AlbA-like"/>
    <property type="match status" value="1"/>
</dbReference>